<dbReference type="Proteomes" id="UP001212841">
    <property type="component" value="Unassembled WGS sequence"/>
</dbReference>
<organism evidence="1 2">
    <name type="scientific">Rhizophlyctis rosea</name>
    <dbReference type="NCBI Taxonomy" id="64517"/>
    <lineage>
        <taxon>Eukaryota</taxon>
        <taxon>Fungi</taxon>
        <taxon>Fungi incertae sedis</taxon>
        <taxon>Chytridiomycota</taxon>
        <taxon>Chytridiomycota incertae sedis</taxon>
        <taxon>Chytridiomycetes</taxon>
        <taxon>Rhizophlyctidales</taxon>
        <taxon>Rhizophlyctidaceae</taxon>
        <taxon>Rhizophlyctis</taxon>
    </lineage>
</organism>
<dbReference type="AlphaFoldDB" id="A0AAD5SK70"/>
<gene>
    <name evidence="1" type="ORF">HK097_003727</name>
</gene>
<reference evidence="1" key="1">
    <citation type="submission" date="2020-05" db="EMBL/GenBank/DDBJ databases">
        <title>Phylogenomic resolution of chytrid fungi.</title>
        <authorList>
            <person name="Stajich J.E."/>
            <person name="Amses K."/>
            <person name="Simmons R."/>
            <person name="Seto K."/>
            <person name="Myers J."/>
            <person name="Bonds A."/>
            <person name="Quandt C.A."/>
            <person name="Barry K."/>
            <person name="Liu P."/>
            <person name="Grigoriev I."/>
            <person name="Longcore J.E."/>
            <person name="James T.Y."/>
        </authorList>
    </citation>
    <scope>NUCLEOTIDE SEQUENCE</scope>
    <source>
        <strain evidence="1">JEL0318</strain>
    </source>
</reference>
<evidence type="ECO:0000313" key="1">
    <source>
        <dbReference type="EMBL" id="KAJ3056844.1"/>
    </source>
</evidence>
<sequence>MLNFLFAPAPSSAKAVDRMINECYSDPTDSTRVLQTIVLSKNCSMRGILKALAAKETVRKITAVYSTYFDSAFIAELGSIIAQRPPTAPLVDFDFVLEEKLHKTLNKEDFRRLMGRYVVHKPQEYPKFPAVRLPAELAD</sequence>
<accession>A0AAD5SK70</accession>
<name>A0AAD5SK70_9FUNG</name>
<proteinExistence type="predicted"/>
<keyword evidence="2" id="KW-1185">Reference proteome</keyword>
<evidence type="ECO:0000313" key="2">
    <source>
        <dbReference type="Proteomes" id="UP001212841"/>
    </source>
</evidence>
<protein>
    <submittedName>
        <fullName evidence="1">Uncharacterized protein</fullName>
    </submittedName>
</protein>
<dbReference type="EMBL" id="JADGJD010000019">
    <property type="protein sequence ID" value="KAJ3056844.1"/>
    <property type="molecule type" value="Genomic_DNA"/>
</dbReference>
<comment type="caution">
    <text evidence="1">The sequence shown here is derived from an EMBL/GenBank/DDBJ whole genome shotgun (WGS) entry which is preliminary data.</text>
</comment>